<dbReference type="Pfam" id="PF11922">
    <property type="entry name" value="DUF3440"/>
    <property type="match status" value="1"/>
</dbReference>
<keyword evidence="3" id="KW-1185">Reference proteome</keyword>
<dbReference type="Proteomes" id="UP001230035">
    <property type="component" value="Unassembled WGS sequence"/>
</dbReference>
<evidence type="ECO:0000259" key="1">
    <source>
        <dbReference type="Pfam" id="PF01507"/>
    </source>
</evidence>
<sequence>MSYLFDEFENVVVGISGGKDSTIVFNLALAEAKKRNRLPLNVLWLDQEAEFEHTADYVKEIMYMPEVNPMWLQIHFKIFNATSHTEDWLHCWEPGKEWMRDKDPISIKENVFGTDRFTDMFNKVLEHYFPNQKACYLAGVRCEESPTRYVALTTAQTYKHITWGKILNRKMQHYTFYPIYDWIYVDVWKAIHDNAWPYNEIYNYQYRHGIKIQNMRVSNLHHETALKSLLYLQEVEPATWEKLSRRLTGINTIKHLKSEAISAVNDLPEAFENWREYAYYLLENLVTDETKRKEYGKKFKSLEKKYANLVHHKDSLYKMMVTTVVVNDYHFTKLNNWERNPELNAWRHWNNKGVLPQKKNKYIHG</sequence>
<feature type="domain" description="Phosphoadenosine phosphosulphate reductase" evidence="1">
    <location>
        <begin position="11"/>
        <end position="207"/>
    </location>
</feature>
<protein>
    <submittedName>
        <fullName evidence="2">Phosphoadenosine phosphosulfate reductase family protein</fullName>
    </submittedName>
</protein>
<name>A0ABT6XNC8_9FLAO</name>
<proteinExistence type="predicted"/>
<dbReference type="PANTHER" id="PTHR30083">
    <property type="entry name" value="TRANSCRIPTIONAL REGULATOR-RELATED"/>
    <property type="match status" value="1"/>
</dbReference>
<organism evidence="2 3">
    <name type="scientific">Flavobacterium sedimenticola</name>
    <dbReference type="NCBI Taxonomy" id="3043286"/>
    <lineage>
        <taxon>Bacteria</taxon>
        <taxon>Pseudomonadati</taxon>
        <taxon>Bacteroidota</taxon>
        <taxon>Flavobacteriia</taxon>
        <taxon>Flavobacteriales</taxon>
        <taxon>Flavobacteriaceae</taxon>
        <taxon>Flavobacterium</taxon>
    </lineage>
</organism>
<reference evidence="2 3" key="1">
    <citation type="submission" date="2023-05" db="EMBL/GenBank/DDBJ databases">
        <title>Flavobacterium sedimenti sp. nov., isolated from the sediment.</title>
        <authorList>
            <person name="Wu N."/>
        </authorList>
    </citation>
    <scope>NUCLEOTIDE SEQUENCE [LARGE SCALE GENOMIC DNA]</scope>
    <source>
        <strain evidence="2 3">YZ-48</strain>
    </source>
</reference>
<dbReference type="RefSeq" id="WP_283238016.1">
    <property type="nucleotide sequence ID" value="NZ_JASGBP010000001.1"/>
</dbReference>
<accession>A0ABT6XNC8</accession>
<comment type="caution">
    <text evidence="2">The sequence shown here is derived from an EMBL/GenBank/DDBJ whole genome shotgun (WGS) entry which is preliminary data.</text>
</comment>
<dbReference type="SUPFAM" id="SSF52402">
    <property type="entry name" value="Adenine nucleotide alpha hydrolases-like"/>
    <property type="match status" value="1"/>
</dbReference>
<dbReference type="InterPro" id="IPR014729">
    <property type="entry name" value="Rossmann-like_a/b/a_fold"/>
</dbReference>
<dbReference type="InterPro" id="IPR002500">
    <property type="entry name" value="PAPS_reduct_dom"/>
</dbReference>
<dbReference type="InterPro" id="IPR021845">
    <property type="entry name" value="DUF3440"/>
</dbReference>
<dbReference type="Gene3D" id="3.40.50.620">
    <property type="entry name" value="HUPs"/>
    <property type="match status" value="1"/>
</dbReference>
<dbReference type="EMBL" id="JASGBP010000001">
    <property type="protein sequence ID" value="MDI9256337.1"/>
    <property type="molecule type" value="Genomic_DNA"/>
</dbReference>
<evidence type="ECO:0000313" key="2">
    <source>
        <dbReference type="EMBL" id="MDI9256337.1"/>
    </source>
</evidence>
<evidence type="ECO:0000313" key="3">
    <source>
        <dbReference type="Proteomes" id="UP001230035"/>
    </source>
</evidence>
<dbReference type="PANTHER" id="PTHR30083:SF0">
    <property type="entry name" value="3'-PHOSPHOADENOSINE 5'-PHOSPHOSULFATE SULFOTRANSFERASE (PAPS REDUCTASE)_FAD SYNTHETASE"/>
    <property type="match status" value="1"/>
</dbReference>
<dbReference type="Pfam" id="PF01507">
    <property type="entry name" value="PAPS_reduct"/>
    <property type="match status" value="1"/>
</dbReference>
<gene>
    <name evidence="2" type="ORF">QHT84_02795</name>
</gene>